<evidence type="ECO:0000256" key="1">
    <source>
        <dbReference type="SAM" id="MobiDB-lite"/>
    </source>
</evidence>
<evidence type="ECO:0000313" key="3">
    <source>
        <dbReference type="Proteomes" id="UP001195769"/>
    </source>
</evidence>
<protein>
    <submittedName>
        <fullName evidence="2">Uncharacterized protein</fullName>
    </submittedName>
</protein>
<name>A0AAD4DT03_9AGAM</name>
<comment type="caution">
    <text evidence="2">The sequence shown here is derived from an EMBL/GenBank/DDBJ whole genome shotgun (WGS) entry which is preliminary data.</text>
</comment>
<feature type="region of interest" description="Disordered" evidence="1">
    <location>
        <begin position="83"/>
        <end position="104"/>
    </location>
</feature>
<reference evidence="2" key="1">
    <citation type="journal article" date="2020" name="New Phytol.">
        <title>Comparative genomics reveals dynamic genome evolution in host specialist ectomycorrhizal fungi.</title>
        <authorList>
            <person name="Lofgren L.A."/>
            <person name="Nguyen N.H."/>
            <person name="Vilgalys R."/>
            <person name="Ruytinx J."/>
            <person name="Liao H.L."/>
            <person name="Branco S."/>
            <person name="Kuo A."/>
            <person name="LaButti K."/>
            <person name="Lipzen A."/>
            <person name="Andreopoulos W."/>
            <person name="Pangilinan J."/>
            <person name="Riley R."/>
            <person name="Hundley H."/>
            <person name="Na H."/>
            <person name="Barry K."/>
            <person name="Grigoriev I.V."/>
            <person name="Stajich J.E."/>
            <person name="Kennedy P.G."/>
        </authorList>
    </citation>
    <scope>NUCLEOTIDE SEQUENCE</scope>
    <source>
        <strain evidence="2">FC203</strain>
    </source>
</reference>
<dbReference type="Proteomes" id="UP001195769">
    <property type="component" value="Unassembled WGS sequence"/>
</dbReference>
<organism evidence="2 3">
    <name type="scientific">Suillus fuscotomentosus</name>
    <dbReference type="NCBI Taxonomy" id="1912939"/>
    <lineage>
        <taxon>Eukaryota</taxon>
        <taxon>Fungi</taxon>
        <taxon>Dikarya</taxon>
        <taxon>Basidiomycota</taxon>
        <taxon>Agaricomycotina</taxon>
        <taxon>Agaricomycetes</taxon>
        <taxon>Agaricomycetidae</taxon>
        <taxon>Boletales</taxon>
        <taxon>Suillineae</taxon>
        <taxon>Suillaceae</taxon>
        <taxon>Suillus</taxon>
    </lineage>
</organism>
<dbReference type="GeneID" id="64662589"/>
<dbReference type="EMBL" id="JABBWK010000100">
    <property type="protein sequence ID" value="KAG1893393.1"/>
    <property type="molecule type" value="Genomic_DNA"/>
</dbReference>
<keyword evidence="3" id="KW-1185">Reference proteome</keyword>
<dbReference type="AlphaFoldDB" id="A0AAD4DT03"/>
<gene>
    <name evidence="2" type="ORF">F5891DRAFT_1196428</name>
</gene>
<proteinExistence type="predicted"/>
<sequence length="104" mass="11187">MPATDGFGPRYVIGFPSGKSLDNPIGARATEPELVSPAPDPTAARAQTLPHLPFKRNIFGAGANKKPGNAAPQVGKYRRWTQVGRGGRSSNQLTRTKFTPELSW</sequence>
<feature type="compositionally biased region" description="Polar residues" evidence="1">
    <location>
        <begin position="88"/>
        <end position="97"/>
    </location>
</feature>
<evidence type="ECO:0000313" key="2">
    <source>
        <dbReference type="EMBL" id="KAG1893393.1"/>
    </source>
</evidence>
<accession>A0AAD4DT03</accession>
<dbReference type="RefSeq" id="XP_041218969.1">
    <property type="nucleotide sequence ID" value="XM_041368291.1"/>
</dbReference>